<dbReference type="PANTHER" id="PTHR33376:SF4">
    <property type="entry name" value="SIALIC ACID-BINDING PERIPLASMIC PROTEIN SIAP"/>
    <property type="match status" value="1"/>
</dbReference>
<comment type="caution">
    <text evidence="2">The sequence shown here is derived from an EMBL/GenBank/DDBJ whole genome shotgun (WGS) entry which is preliminary data.</text>
</comment>
<dbReference type="RefSeq" id="WP_213672036.1">
    <property type="nucleotide sequence ID" value="NZ_JAHCDA010000004.1"/>
</dbReference>
<dbReference type="EMBL" id="JAHCDA010000004">
    <property type="protein sequence ID" value="MBS7813349.1"/>
    <property type="molecule type" value="Genomic_DNA"/>
</dbReference>
<keyword evidence="1" id="KW-0732">Signal</keyword>
<evidence type="ECO:0000256" key="1">
    <source>
        <dbReference type="ARBA" id="ARBA00022729"/>
    </source>
</evidence>
<reference evidence="2 3" key="1">
    <citation type="submission" date="2021-05" db="EMBL/GenBank/DDBJ databases">
        <title>Roseococcus sp. XZZS9, whole genome shotgun sequencing project.</title>
        <authorList>
            <person name="Zhao G."/>
            <person name="Shen L."/>
        </authorList>
    </citation>
    <scope>NUCLEOTIDE SEQUENCE [LARGE SCALE GENOMIC DNA]</scope>
    <source>
        <strain evidence="2 3">XZZS9</strain>
    </source>
</reference>
<dbReference type="Proteomes" id="UP000766336">
    <property type="component" value="Unassembled WGS sequence"/>
</dbReference>
<name>A0ABS5QI44_9PROT</name>
<evidence type="ECO:0000313" key="2">
    <source>
        <dbReference type="EMBL" id="MBS7813349.1"/>
    </source>
</evidence>
<dbReference type="CDD" id="cd13602">
    <property type="entry name" value="PBP2_TRAP_BpDctp6_7"/>
    <property type="match status" value="1"/>
</dbReference>
<dbReference type="PANTHER" id="PTHR33376">
    <property type="match status" value="1"/>
</dbReference>
<sequence length="334" mass="36426">MRQPAVPTAADPIRIKVIGGLAGVSQYLRYEAPFWQQRLGEITQGRMVADIEPSDRSGIRQAETLHLMRLGVVPYSTLLLATTSADEPELAGADLPVLNPDMARLRANTAAYRPRIERLLANNYDIEVLAVYAYPAQVLFCTRPFTSLSDLGGRRIRTSSVGQADVITALGAISVVTPFAETANAVRNGQVECAITGSLSGNAVGLAEVTGYVHRMALTWGISVFGVHRPTWNALPADLQQILRQGIEELERDIWEAAERETEDGFACNSGQPSCQAGRPGRMQIVPVTEEDERRRRVLLRDVVLPNWLERCGPDCADSWNATLAASVGIPARP</sequence>
<organism evidence="2 3">
    <name type="scientific">Roseococcus pinisoli</name>
    <dbReference type="NCBI Taxonomy" id="2835040"/>
    <lineage>
        <taxon>Bacteria</taxon>
        <taxon>Pseudomonadati</taxon>
        <taxon>Pseudomonadota</taxon>
        <taxon>Alphaproteobacteria</taxon>
        <taxon>Acetobacterales</taxon>
        <taxon>Roseomonadaceae</taxon>
        <taxon>Roseococcus</taxon>
    </lineage>
</organism>
<dbReference type="Gene3D" id="3.40.190.170">
    <property type="entry name" value="Bacterial extracellular solute-binding protein, family 7"/>
    <property type="match status" value="1"/>
</dbReference>
<protein>
    <submittedName>
        <fullName evidence="2">TRAP transporter substrate-binding protein</fullName>
    </submittedName>
</protein>
<dbReference type="InterPro" id="IPR038404">
    <property type="entry name" value="TRAP_DctP_sf"/>
</dbReference>
<accession>A0ABS5QI44</accession>
<evidence type="ECO:0000313" key="3">
    <source>
        <dbReference type="Proteomes" id="UP000766336"/>
    </source>
</evidence>
<proteinExistence type="predicted"/>
<dbReference type="NCBIfam" id="NF037995">
    <property type="entry name" value="TRAP_S1"/>
    <property type="match status" value="1"/>
</dbReference>
<dbReference type="InterPro" id="IPR018389">
    <property type="entry name" value="DctP_fam"/>
</dbReference>
<gene>
    <name evidence="2" type="ORF">KHU32_20575</name>
</gene>
<dbReference type="Pfam" id="PF03480">
    <property type="entry name" value="DctP"/>
    <property type="match status" value="1"/>
</dbReference>
<keyword evidence="3" id="KW-1185">Reference proteome</keyword>